<evidence type="ECO:0000313" key="4">
    <source>
        <dbReference type="Proteomes" id="UP000186583"/>
    </source>
</evidence>
<feature type="region of interest" description="Disordered" evidence="1">
    <location>
        <begin position="366"/>
        <end position="443"/>
    </location>
</feature>
<feature type="compositionally biased region" description="Acidic residues" evidence="1">
    <location>
        <begin position="426"/>
        <end position="443"/>
    </location>
</feature>
<gene>
    <name evidence="3" type="ORF">CCHL11_00011</name>
</gene>
<feature type="region of interest" description="Disordered" evidence="1">
    <location>
        <begin position="289"/>
        <end position="312"/>
    </location>
</feature>
<evidence type="ECO:0000256" key="1">
    <source>
        <dbReference type="SAM" id="MobiDB-lite"/>
    </source>
</evidence>
<organism evidence="3 4">
    <name type="scientific">Colletotrichum chlorophyti</name>
    <dbReference type="NCBI Taxonomy" id="708187"/>
    <lineage>
        <taxon>Eukaryota</taxon>
        <taxon>Fungi</taxon>
        <taxon>Dikarya</taxon>
        <taxon>Ascomycota</taxon>
        <taxon>Pezizomycotina</taxon>
        <taxon>Sordariomycetes</taxon>
        <taxon>Hypocreomycetidae</taxon>
        <taxon>Glomerellales</taxon>
        <taxon>Glomerellaceae</taxon>
        <taxon>Colletotrichum</taxon>
    </lineage>
</organism>
<dbReference type="GO" id="GO:0019843">
    <property type="term" value="F:rRNA binding"/>
    <property type="evidence" value="ECO:0007669"/>
    <property type="project" value="InterPro"/>
</dbReference>
<feature type="region of interest" description="Disordered" evidence="1">
    <location>
        <begin position="1"/>
        <end position="27"/>
    </location>
</feature>
<dbReference type="EMBL" id="MPGH01000088">
    <property type="protein sequence ID" value="OLN88344.1"/>
    <property type="molecule type" value="Genomic_DNA"/>
</dbReference>
<keyword evidence="4" id="KW-1185">Reference proteome</keyword>
<dbReference type="GO" id="GO:0030687">
    <property type="term" value="C:preribosome, large subunit precursor"/>
    <property type="evidence" value="ECO:0007669"/>
    <property type="project" value="TreeGrafter"/>
</dbReference>
<dbReference type="SMART" id="SM00879">
    <property type="entry name" value="Brix"/>
    <property type="match status" value="1"/>
</dbReference>
<evidence type="ECO:0000259" key="2">
    <source>
        <dbReference type="PROSITE" id="PS50833"/>
    </source>
</evidence>
<dbReference type="Pfam" id="PF04427">
    <property type="entry name" value="Brix"/>
    <property type="match status" value="1"/>
</dbReference>
<dbReference type="STRING" id="708187.A0A1Q8RVC9"/>
<feature type="domain" description="Brix" evidence="2">
    <location>
        <begin position="31"/>
        <end position="340"/>
    </location>
</feature>
<feature type="compositionally biased region" description="Acidic residues" evidence="1">
    <location>
        <begin position="397"/>
        <end position="412"/>
    </location>
</feature>
<dbReference type="GO" id="GO:0000027">
    <property type="term" value="P:ribosomal large subunit assembly"/>
    <property type="evidence" value="ECO:0007669"/>
    <property type="project" value="TreeGrafter"/>
</dbReference>
<accession>A0A1Q8RVC9</accession>
<feature type="compositionally biased region" description="Basic residues" evidence="1">
    <location>
        <begin position="1"/>
        <end position="11"/>
    </location>
</feature>
<dbReference type="GO" id="GO:0006364">
    <property type="term" value="P:rRNA processing"/>
    <property type="evidence" value="ECO:0007669"/>
    <property type="project" value="InterPro"/>
</dbReference>
<feature type="compositionally biased region" description="Acidic residues" evidence="1">
    <location>
        <begin position="302"/>
        <end position="312"/>
    </location>
</feature>
<evidence type="ECO:0000313" key="3">
    <source>
        <dbReference type="EMBL" id="OLN88344.1"/>
    </source>
</evidence>
<dbReference type="PROSITE" id="PS50833">
    <property type="entry name" value="BRIX"/>
    <property type="match status" value="1"/>
</dbReference>
<reference evidence="3 4" key="1">
    <citation type="submission" date="2016-11" db="EMBL/GenBank/DDBJ databases">
        <title>Draft Genome Assembly of Colletotrichum chlorophyti a pathogen of herbaceous plants.</title>
        <authorList>
            <person name="Gan P."/>
            <person name="Narusaka M."/>
            <person name="Tsushima A."/>
            <person name="Narusaka Y."/>
            <person name="Takano Y."/>
            <person name="Shirasu K."/>
        </authorList>
    </citation>
    <scope>NUCLEOTIDE SEQUENCE [LARGE SCALE GENOMIC DNA]</scope>
    <source>
        <strain evidence="3 4">NTL11</strain>
    </source>
</reference>
<dbReference type="PANTHER" id="PTHR12661">
    <property type="entry name" value="PETER PAN-RELATED"/>
    <property type="match status" value="1"/>
</dbReference>
<feature type="compositionally biased region" description="Basic and acidic residues" evidence="1">
    <location>
        <begin position="366"/>
        <end position="382"/>
    </location>
</feature>
<name>A0A1Q8RVC9_9PEZI</name>
<dbReference type="AlphaFoldDB" id="A0A1Q8RVC9"/>
<dbReference type="InterPro" id="IPR007109">
    <property type="entry name" value="Brix"/>
</dbReference>
<dbReference type="PANTHER" id="PTHR12661:SF5">
    <property type="entry name" value="SUPPRESSOR OF SWI4 1 HOMOLOG"/>
    <property type="match status" value="1"/>
</dbReference>
<protein>
    <submittedName>
        <fullName evidence="3">Brix domain-containing protein C1B9.03c</fullName>
    </submittedName>
</protein>
<comment type="caution">
    <text evidence="3">The sequence shown here is derived from an EMBL/GenBank/DDBJ whole genome shotgun (WGS) entry which is preliminary data.</text>
</comment>
<sequence length="443" mass="50031">MAKKRVKKRTHLGAQNPERVTENNAAKDPKSMVIRIGAGAVGSSVSQLVADVRKVMEPGTAARLKERRNNHLRDYIVMAPALSVSHMLLFSRSESGNTQMRLGLCNRGPTLHFKVESYSLARDVKRAQRRPREEREQLAPPLLVMNNFATPGADANSKVPKHLESLATTVFQSMFPPIQAQRTSLKTIRRILLLDREQDPENEGSFILNWRHYAITTRATGISRPLRKLEKAEKILASKANRKGGVPNLGKLEDISDFITGAENGDGYLTDATSGSELDSDAEIEVKEQRAQKIRKQRAAADEDEAADDDDGVERRAVKLVEIGPRMRLRLTKVEEGLCSGKIMWHEYIHKTKEEVQELERRWEKRRQEKEARRKQQKENVERKKKAKAASGAAAGDDSDVDMEDYDEEFDSEGLAGDAEFKANEEFEDAGEWEEEEDEITNE</sequence>
<dbReference type="Proteomes" id="UP000186583">
    <property type="component" value="Unassembled WGS sequence"/>
</dbReference>
<proteinExistence type="predicted"/>
<dbReference type="OrthoDB" id="10261452at2759"/>
<dbReference type="InterPro" id="IPR045112">
    <property type="entry name" value="PPAN-like"/>
</dbReference>